<evidence type="ECO:0000259" key="9">
    <source>
        <dbReference type="Pfam" id="PF25137"/>
    </source>
</evidence>
<dbReference type="InterPro" id="IPR039697">
    <property type="entry name" value="Alcohol_dehydrogenase_Fe"/>
</dbReference>
<organism evidence="10 11">
    <name type="scientific">Hyphococcus luteus</name>
    <dbReference type="NCBI Taxonomy" id="2058213"/>
    <lineage>
        <taxon>Bacteria</taxon>
        <taxon>Pseudomonadati</taxon>
        <taxon>Pseudomonadota</taxon>
        <taxon>Alphaproteobacteria</taxon>
        <taxon>Parvularculales</taxon>
        <taxon>Parvularculaceae</taxon>
        <taxon>Hyphococcus</taxon>
    </lineage>
</organism>
<reference evidence="10 11" key="1">
    <citation type="submission" date="2017-12" db="EMBL/GenBank/DDBJ databases">
        <authorList>
            <person name="Hurst M.R.H."/>
        </authorList>
    </citation>
    <scope>NUCLEOTIDE SEQUENCE [LARGE SCALE GENOMIC DNA]</scope>
    <source>
        <strain evidence="10 11">SY-3-19</strain>
    </source>
</reference>
<dbReference type="Gene3D" id="3.40.50.1970">
    <property type="match status" value="1"/>
</dbReference>
<dbReference type="RefSeq" id="WP_104831565.1">
    <property type="nucleotide sequence ID" value="NZ_PJCH01000015.1"/>
</dbReference>
<dbReference type="PANTHER" id="PTHR11496">
    <property type="entry name" value="ALCOHOL DEHYDROGENASE"/>
    <property type="match status" value="1"/>
</dbReference>
<dbReference type="EMBL" id="PJCH01000015">
    <property type="protein sequence ID" value="PQA86353.1"/>
    <property type="molecule type" value="Genomic_DNA"/>
</dbReference>
<dbReference type="Gene3D" id="1.20.1090.10">
    <property type="entry name" value="Dehydroquinate synthase-like - alpha domain"/>
    <property type="match status" value="1"/>
</dbReference>
<dbReference type="Proteomes" id="UP000239504">
    <property type="component" value="Unassembled WGS sequence"/>
</dbReference>
<evidence type="ECO:0000256" key="3">
    <source>
        <dbReference type="ARBA" id="ARBA00023002"/>
    </source>
</evidence>
<evidence type="ECO:0000256" key="7">
    <source>
        <dbReference type="ARBA" id="ARBA00076680"/>
    </source>
</evidence>
<accession>A0A2S7K1G2</accession>
<feature type="domain" description="Alcohol dehydrogenase iron-type/glycerol dehydrogenase GldA" evidence="8">
    <location>
        <begin position="17"/>
        <end position="180"/>
    </location>
</feature>
<comment type="similarity">
    <text evidence="2">Belongs to the iron-containing alcohol dehydrogenase family.</text>
</comment>
<evidence type="ECO:0000256" key="6">
    <source>
        <dbReference type="ARBA" id="ARBA00074848"/>
    </source>
</evidence>
<dbReference type="PANTHER" id="PTHR11496:SF102">
    <property type="entry name" value="ALCOHOL DEHYDROGENASE 4"/>
    <property type="match status" value="1"/>
</dbReference>
<name>A0A2S7K1G2_9PROT</name>
<comment type="catalytic activity">
    <reaction evidence="5">
        <text>a primary alcohol + NAD(+) = an aldehyde + NADH + H(+)</text>
        <dbReference type="Rhea" id="RHEA:10736"/>
        <dbReference type="ChEBI" id="CHEBI:15378"/>
        <dbReference type="ChEBI" id="CHEBI:15734"/>
        <dbReference type="ChEBI" id="CHEBI:17478"/>
        <dbReference type="ChEBI" id="CHEBI:57540"/>
        <dbReference type="ChEBI" id="CHEBI:57945"/>
        <dbReference type="EC" id="1.1.1.1"/>
    </reaction>
</comment>
<dbReference type="SUPFAM" id="SSF56796">
    <property type="entry name" value="Dehydroquinate synthase-like"/>
    <property type="match status" value="1"/>
</dbReference>
<dbReference type="GO" id="GO:0004022">
    <property type="term" value="F:alcohol dehydrogenase (NAD+) activity"/>
    <property type="evidence" value="ECO:0007669"/>
    <property type="project" value="UniProtKB-EC"/>
</dbReference>
<proteinExistence type="inferred from homology"/>
<comment type="cofactor">
    <cofactor evidence="1">
        <name>Fe cation</name>
        <dbReference type="ChEBI" id="CHEBI:24875"/>
    </cofactor>
</comment>
<evidence type="ECO:0000256" key="4">
    <source>
        <dbReference type="ARBA" id="ARBA00049164"/>
    </source>
</evidence>
<dbReference type="InterPro" id="IPR056798">
    <property type="entry name" value="ADH_Fe_C"/>
</dbReference>
<evidence type="ECO:0000256" key="2">
    <source>
        <dbReference type="ARBA" id="ARBA00007358"/>
    </source>
</evidence>
<dbReference type="FunFam" id="1.20.1090.10:FF:000001">
    <property type="entry name" value="Aldehyde-alcohol dehydrogenase"/>
    <property type="match status" value="1"/>
</dbReference>
<evidence type="ECO:0000313" key="11">
    <source>
        <dbReference type="Proteomes" id="UP000239504"/>
    </source>
</evidence>
<dbReference type="FunFam" id="3.40.50.1970:FF:000003">
    <property type="entry name" value="Alcohol dehydrogenase, iron-containing"/>
    <property type="match status" value="1"/>
</dbReference>
<keyword evidence="11" id="KW-1185">Reference proteome</keyword>
<dbReference type="Pfam" id="PF00465">
    <property type="entry name" value="Fe-ADH"/>
    <property type="match status" value="1"/>
</dbReference>
<dbReference type="CDD" id="cd08551">
    <property type="entry name" value="Fe-ADH"/>
    <property type="match status" value="1"/>
</dbReference>
<keyword evidence="3" id="KW-0560">Oxidoreductase</keyword>
<comment type="catalytic activity">
    <reaction evidence="4">
        <text>a secondary alcohol + NAD(+) = a ketone + NADH + H(+)</text>
        <dbReference type="Rhea" id="RHEA:10740"/>
        <dbReference type="ChEBI" id="CHEBI:15378"/>
        <dbReference type="ChEBI" id="CHEBI:17087"/>
        <dbReference type="ChEBI" id="CHEBI:35681"/>
        <dbReference type="ChEBI" id="CHEBI:57540"/>
        <dbReference type="ChEBI" id="CHEBI:57945"/>
        <dbReference type="EC" id="1.1.1.1"/>
    </reaction>
</comment>
<feature type="domain" description="Fe-containing alcohol dehydrogenase-like C-terminal" evidence="9">
    <location>
        <begin position="191"/>
        <end position="386"/>
    </location>
</feature>
<dbReference type="GO" id="GO:0046872">
    <property type="term" value="F:metal ion binding"/>
    <property type="evidence" value="ECO:0007669"/>
    <property type="project" value="InterPro"/>
</dbReference>
<protein>
    <recommendedName>
        <fullName evidence="6">Alcohol dehydrogenase 2</fullName>
    </recommendedName>
    <alternativeName>
        <fullName evidence="7">Alcohol dehydrogenase II</fullName>
    </alternativeName>
</protein>
<gene>
    <name evidence="10" type="ORF">CW354_18625</name>
</gene>
<dbReference type="AlphaFoldDB" id="A0A2S7K1G2"/>
<dbReference type="Pfam" id="PF25137">
    <property type="entry name" value="ADH_Fe_C"/>
    <property type="match status" value="1"/>
</dbReference>
<evidence type="ECO:0000256" key="1">
    <source>
        <dbReference type="ARBA" id="ARBA00001962"/>
    </source>
</evidence>
<comment type="caution">
    <text evidence="10">The sequence shown here is derived from an EMBL/GenBank/DDBJ whole genome shotgun (WGS) entry which is preliminary data.</text>
</comment>
<evidence type="ECO:0000259" key="8">
    <source>
        <dbReference type="Pfam" id="PF00465"/>
    </source>
</evidence>
<evidence type="ECO:0000256" key="5">
    <source>
        <dbReference type="ARBA" id="ARBA00049243"/>
    </source>
</evidence>
<sequence>MTQPNERLLTLFNVGTLTFGSGAAKCCAEDLMDRGVKHVFIVTTPPTRSLCDPLLAVIDKRGGAAKIWDNLKGEPTLDEFAEALEKARDFSADAVIGLGGGSSMDVAKLVAALYDGAQTIDEVIGVDFLKGRSLPLACIPTTAGTGSEVTPIAILADEAEDLKKGAVSRHLVPDAAYLDPLMTVSMPPAVTAATGFDALTHCIEAYTNKFAHPIADIYALAGVRLIADNLERACKQGDDLAAREAMLLASLYGGMCLGPVNTAAVHALAYPLGGEFHIEHGVANALLLPHVLEFNLEAEPARYAAIARALGASDAGDDVTTARRGVEKIIDLAECCNIEQRLSSFGISAEAIPRMAEAAMTVTRLLERNPRIVTERDAVGIYKAAL</sequence>
<evidence type="ECO:0000313" key="10">
    <source>
        <dbReference type="EMBL" id="PQA86353.1"/>
    </source>
</evidence>
<dbReference type="OrthoDB" id="9815791at2"/>
<dbReference type="InterPro" id="IPR001670">
    <property type="entry name" value="ADH_Fe/GldA"/>
</dbReference>